<evidence type="ECO:0000256" key="2">
    <source>
        <dbReference type="SAM" id="Coils"/>
    </source>
</evidence>
<accession>A0ABR0XFI1</accession>
<keyword evidence="1" id="KW-0479">Metal-binding</keyword>
<dbReference type="SUPFAM" id="SSF57756">
    <property type="entry name" value="Retrovirus zinc finger-like domains"/>
    <property type="match status" value="1"/>
</dbReference>
<feature type="compositionally biased region" description="Polar residues" evidence="3">
    <location>
        <begin position="402"/>
        <end position="425"/>
    </location>
</feature>
<comment type="caution">
    <text evidence="5">The sequence shown here is derived from an EMBL/GenBank/DDBJ whole genome shotgun (WGS) entry which is preliminary data.</text>
</comment>
<reference evidence="5 6" key="1">
    <citation type="journal article" date="2021" name="Comput. Struct. Biotechnol. J.">
        <title>De novo genome assembly of the potent medicinal plant Rehmannia glutinosa using nanopore technology.</title>
        <authorList>
            <person name="Ma L."/>
            <person name="Dong C."/>
            <person name="Song C."/>
            <person name="Wang X."/>
            <person name="Zheng X."/>
            <person name="Niu Y."/>
            <person name="Chen S."/>
            <person name="Feng W."/>
        </authorList>
    </citation>
    <scope>NUCLEOTIDE SEQUENCE [LARGE SCALE GENOMIC DNA]</scope>
    <source>
        <strain evidence="5">DH-2019</strain>
    </source>
</reference>
<gene>
    <name evidence="5" type="ORF">DH2020_005294</name>
</gene>
<feature type="coiled-coil region" evidence="2">
    <location>
        <begin position="320"/>
        <end position="347"/>
    </location>
</feature>
<dbReference type="PANTHER" id="PTHR34210">
    <property type="entry name" value="OS01G0252900 PROTEIN"/>
    <property type="match status" value="1"/>
</dbReference>
<dbReference type="InterPro" id="IPR036875">
    <property type="entry name" value="Znf_CCHC_sf"/>
</dbReference>
<feature type="domain" description="CCHC-type" evidence="4">
    <location>
        <begin position="89"/>
        <end position="104"/>
    </location>
</feature>
<proteinExistence type="predicted"/>
<feature type="compositionally biased region" description="Basic and acidic residues" evidence="3">
    <location>
        <begin position="441"/>
        <end position="464"/>
    </location>
</feature>
<feature type="region of interest" description="Disordered" evidence="3">
    <location>
        <begin position="390"/>
        <end position="464"/>
    </location>
</feature>
<dbReference type="EMBL" id="JABTTQ020000004">
    <property type="protein sequence ID" value="KAK6157980.1"/>
    <property type="molecule type" value="Genomic_DNA"/>
</dbReference>
<dbReference type="Proteomes" id="UP001318860">
    <property type="component" value="Unassembled WGS sequence"/>
</dbReference>
<evidence type="ECO:0000256" key="3">
    <source>
        <dbReference type="SAM" id="MobiDB-lite"/>
    </source>
</evidence>
<feature type="compositionally biased region" description="Polar residues" evidence="3">
    <location>
        <begin position="274"/>
        <end position="288"/>
    </location>
</feature>
<keyword evidence="2" id="KW-0175">Coiled coil</keyword>
<keyword evidence="1" id="KW-0863">Zinc-finger</keyword>
<keyword evidence="6" id="KW-1185">Reference proteome</keyword>
<dbReference type="PANTHER" id="PTHR34210:SF3">
    <property type="entry name" value="CCHC-TYPE DOMAIN-CONTAINING PROTEIN"/>
    <property type="match status" value="1"/>
</dbReference>
<evidence type="ECO:0000256" key="1">
    <source>
        <dbReference type="PROSITE-ProRule" id="PRU00047"/>
    </source>
</evidence>
<evidence type="ECO:0000313" key="5">
    <source>
        <dbReference type="EMBL" id="KAK6157980.1"/>
    </source>
</evidence>
<feature type="region of interest" description="Disordered" evidence="3">
    <location>
        <begin position="174"/>
        <end position="301"/>
    </location>
</feature>
<dbReference type="PROSITE" id="PS50158">
    <property type="entry name" value="ZF_CCHC"/>
    <property type="match status" value="1"/>
</dbReference>
<dbReference type="InterPro" id="IPR001878">
    <property type="entry name" value="Znf_CCHC"/>
</dbReference>
<sequence>MTSRDDLDVDDDFSELYKEYTGPLGSNAPKAQDVTTNKRSHAGSDEEEEARDPNAVPTDFTSREAKVWEAKSKATERNWKKRKEEEMICKICGESGHFTQGCPSTLGANRKSQDFFERVPAREPHVKALFSEDVVNKIEKDIGCKIKIDEKFIIVSGKDRLILKKELMLFTKLKKRSQHKGSSSSPIARSKSLERRSPVTSRLGRSDSQKSNPSPRNVAHIPHRYGRQEKAVEDRVREDLQKLSSDSPRGEAYGSDGGRGRSSHSKSPARPSYMGNSYNSYEGHTQNRGGMRTDGWNADRGGSNVQLDRNFDYPSFPQTLEELELQYKREAMELARIRDKEEDEENRKHREALREIWESCTKKVSMLRGTHANMWEEFLQLEGQKRQQARQHISASGFGGYKQSSYNTEFDNPSGNPYQSGTSIQSRDRYPNAMDSYPSSRPHDNYDDFQRHRRDDFSKPYHRY</sequence>
<organism evidence="5 6">
    <name type="scientific">Rehmannia glutinosa</name>
    <name type="common">Chinese foxglove</name>
    <dbReference type="NCBI Taxonomy" id="99300"/>
    <lineage>
        <taxon>Eukaryota</taxon>
        <taxon>Viridiplantae</taxon>
        <taxon>Streptophyta</taxon>
        <taxon>Embryophyta</taxon>
        <taxon>Tracheophyta</taxon>
        <taxon>Spermatophyta</taxon>
        <taxon>Magnoliopsida</taxon>
        <taxon>eudicotyledons</taxon>
        <taxon>Gunneridae</taxon>
        <taxon>Pentapetalae</taxon>
        <taxon>asterids</taxon>
        <taxon>lamiids</taxon>
        <taxon>Lamiales</taxon>
        <taxon>Orobanchaceae</taxon>
        <taxon>Rehmannieae</taxon>
        <taxon>Rehmannia</taxon>
    </lineage>
</organism>
<keyword evidence="1" id="KW-0862">Zinc</keyword>
<name>A0ABR0XFI1_REHGL</name>
<feature type="region of interest" description="Disordered" evidence="3">
    <location>
        <begin position="18"/>
        <end position="64"/>
    </location>
</feature>
<protein>
    <recommendedName>
        <fullName evidence="4">CCHC-type domain-containing protein</fullName>
    </recommendedName>
</protein>
<feature type="compositionally biased region" description="Basic and acidic residues" evidence="3">
    <location>
        <begin position="226"/>
        <end position="241"/>
    </location>
</feature>
<evidence type="ECO:0000313" key="6">
    <source>
        <dbReference type="Proteomes" id="UP001318860"/>
    </source>
</evidence>
<evidence type="ECO:0000259" key="4">
    <source>
        <dbReference type="PROSITE" id="PS50158"/>
    </source>
</evidence>